<evidence type="ECO:0000313" key="7">
    <source>
        <dbReference type="Proteomes" id="UP001319121"/>
    </source>
</evidence>
<dbReference type="GO" id="GO:0000160">
    <property type="term" value="P:phosphorelay signal transduction system"/>
    <property type="evidence" value="ECO:0007669"/>
    <property type="project" value="InterPro"/>
</dbReference>
<dbReference type="SMART" id="SM00448">
    <property type="entry name" value="REC"/>
    <property type="match status" value="1"/>
</dbReference>
<evidence type="ECO:0000256" key="1">
    <source>
        <dbReference type="ARBA" id="ARBA00022553"/>
    </source>
</evidence>
<reference evidence="6 7" key="1">
    <citation type="submission" date="2019-03" db="EMBL/GenBank/DDBJ databases">
        <title>Complete genome sequence of Ferrigenium kumadai strain An22, a microaerophilic iron-oxidizing bacterium isolated from a paddy field soil.</title>
        <authorList>
            <person name="Watanabe T."/>
            <person name="Asakawa S."/>
        </authorList>
    </citation>
    <scope>NUCLEOTIDE SEQUENCE [LARGE SCALE GENOMIC DNA]</scope>
    <source>
        <strain evidence="6 7">An22</strain>
    </source>
</reference>
<dbReference type="InterPro" id="IPR011006">
    <property type="entry name" value="CheY-like_superfamily"/>
</dbReference>
<dbReference type="PRINTS" id="PR00038">
    <property type="entry name" value="HTHLUXR"/>
</dbReference>
<evidence type="ECO:0000256" key="3">
    <source>
        <dbReference type="PROSITE-ProRule" id="PRU00169"/>
    </source>
</evidence>
<dbReference type="RefSeq" id="WP_212785386.1">
    <property type="nucleotide sequence ID" value="NZ_AP019536.1"/>
</dbReference>
<dbReference type="GO" id="GO:0003677">
    <property type="term" value="F:DNA binding"/>
    <property type="evidence" value="ECO:0007669"/>
    <property type="project" value="UniProtKB-KW"/>
</dbReference>
<proteinExistence type="predicted"/>
<gene>
    <name evidence="6" type="ORF">FGKAn22_18280</name>
</gene>
<dbReference type="SUPFAM" id="SSF52172">
    <property type="entry name" value="CheY-like"/>
    <property type="match status" value="1"/>
</dbReference>
<dbReference type="CDD" id="cd17535">
    <property type="entry name" value="REC_NarL-like"/>
    <property type="match status" value="1"/>
</dbReference>
<dbReference type="InterPro" id="IPR000792">
    <property type="entry name" value="Tscrpt_reg_LuxR_C"/>
</dbReference>
<dbReference type="Pfam" id="PF00072">
    <property type="entry name" value="Response_reg"/>
    <property type="match status" value="1"/>
</dbReference>
<dbReference type="GO" id="GO:0006355">
    <property type="term" value="P:regulation of DNA-templated transcription"/>
    <property type="evidence" value="ECO:0007669"/>
    <property type="project" value="InterPro"/>
</dbReference>
<evidence type="ECO:0000259" key="5">
    <source>
        <dbReference type="PROSITE" id="PS50110"/>
    </source>
</evidence>
<dbReference type="SMART" id="SM00421">
    <property type="entry name" value="HTH_LUXR"/>
    <property type="match status" value="1"/>
</dbReference>
<dbReference type="InterPro" id="IPR039420">
    <property type="entry name" value="WalR-like"/>
</dbReference>
<dbReference type="InterPro" id="IPR058245">
    <property type="entry name" value="NreC/VraR/RcsB-like_REC"/>
</dbReference>
<protein>
    <submittedName>
        <fullName evidence="6">DNA-binding response regulator</fullName>
    </submittedName>
</protein>
<dbReference type="InterPro" id="IPR001789">
    <property type="entry name" value="Sig_transdc_resp-reg_receiver"/>
</dbReference>
<organism evidence="6 7">
    <name type="scientific">Ferrigenium kumadai</name>
    <dbReference type="NCBI Taxonomy" id="1682490"/>
    <lineage>
        <taxon>Bacteria</taxon>
        <taxon>Pseudomonadati</taxon>
        <taxon>Pseudomonadota</taxon>
        <taxon>Betaproteobacteria</taxon>
        <taxon>Nitrosomonadales</taxon>
        <taxon>Gallionellaceae</taxon>
        <taxon>Ferrigenium</taxon>
    </lineage>
</organism>
<keyword evidence="2 6" id="KW-0238">DNA-binding</keyword>
<feature type="modified residue" description="4-aspartylphosphate" evidence="3">
    <location>
        <position position="54"/>
    </location>
</feature>
<dbReference type="KEGG" id="fku:FGKAn22_18280"/>
<keyword evidence="1 3" id="KW-0597">Phosphoprotein</keyword>
<evidence type="ECO:0000313" key="6">
    <source>
        <dbReference type="EMBL" id="BBJ00136.1"/>
    </source>
</evidence>
<dbReference type="Gene3D" id="3.40.50.2300">
    <property type="match status" value="1"/>
</dbReference>
<dbReference type="SUPFAM" id="SSF46894">
    <property type="entry name" value="C-terminal effector domain of the bipartite response regulators"/>
    <property type="match status" value="1"/>
</dbReference>
<dbReference type="EMBL" id="AP019536">
    <property type="protein sequence ID" value="BBJ00136.1"/>
    <property type="molecule type" value="Genomic_DNA"/>
</dbReference>
<dbReference type="AlphaFoldDB" id="A0AAN1SZU6"/>
<dbReference type="InterPro" id="IPR016032">
    <property type="entry name" value="Sig_transdc_resp-reg_C-effctor"/>
</dbReference>
<dbReference type="PROSITE" id="PS00622">
    <property type="entry name" value="HTH_LUXR_1"/>
    <property type="match status" value="1"/>
</dbReference>
<dbReference type="PANTHER" id="PTHR43214">
    <property type="entry name" value="TWO-COMPONENT RESPONSE REGULATOR"/>
    <property type="match status" value="1"/>
</dbReference>
<keyword evidence="7" id="KW-1185">Reference proteome</keyword>
<accession>A0AAN1SZU6</accession>
<sequence>MIRVLIVDDHAIVRQGLRRIMDETKDIRVGGEATNGVEALKKIRSEKWDIVLLDISMPEKNGIDTLKLILDGNSAAKVLMLSMYPEDQHAVRLLKGGASGYLTKDAAPEQLVEAIRKVMAGKKHISPVLAELLLHECGRDSAKPPHEMLSDREYQVLRLLGSGKKVSEVARILALSVKTVSTYRVHILEKMKLKNNAELMLYVVENGLREL</sequence>
<dbReference type="PROSITE" id="PS50043">
    <property type="entry name" value="HTH_LUXR_2"/>
    <property type="match status" value="1"/>
</dbReference>
<dbReference type="CDD" id="cd06170">
    <property type="entry name" value="LuxR_C_like"/>
    <property type="match status" value="1"/>
</dbReference>
<name>A0AAN1SZU6_9PROT</name>
<evidence type="ECO:0000256" key="2">
    <source>
        <dbReference type="ARBA" id="ARBA00023125"/>
    </source>
</evidence>
<feature type="domain" description="HTH luxR-type" evidence="4">
    <location>
        <begin position="142"/>
        <end position="207"/>
    </location>
</feature>
<dbReference type="Pfam" id="PF00196">
    <property type="entry name" value="GerE"/>
    <property type="match status" value="1"/>
</dbReference>
<dbReference type="PROSITE" id="PS50110">
    <property type="entry name" value="RESPONSE_REGULATORY"/>
    <property type="match status" value="1"/>
</dbReference>
<evidence type="ECO:0000259" key="4">
    <source>
        <dbReference type="PROSITE" id="PS50043"/>
    </source>
</evidence>
<feature type="domain" description="Response regulatory" evidence="5">
    <location>
        <begin position="3"/>
        <end position="119"/>
    </location>
</feature>
<dbReference type="Proteomes" id="UP001319121">
    <property type="component" value="Chromosome"/>
</dbReference>